<sequence>MWVLRAARVLRARWVLARTDMRRIDGMSGVEFERLVADLMRDSGYRRVTLVGRAGDGGVDIRAETPDGRPCAVQCKRLSRAVQPNDVRAFLGVLSTSHHGYLGVFVAANGFTERAAREAADGMTLVDRTALALWLTRRQPPQLPAGDRADARPWLSRWWRAHRG</sequence>
<evidence type="ECO:0000259" key="1">
    <source>
        <dbReference type="Pfam" id="PF04471"/>
    </source>
</evidence>
<dbReference type="InterPro" id="IPR007560">
    <property type="entry name" value="Restrct_endonuc_IV_Mrr"/>
</dbReference>
<proteinExistence type="predicted"/>
<keyword evidence="3" id="KW-1185">Reference proteome</keyword>
<dbReference type="OrthoDB" id="5181666at2"/>
<dbReference type="GO" id="GO:0009307">
    <property type="term" value="P:DNA restriction-modification system"/>
    <property type="evidence" value="ECO:0007669"/>
    <property type="project" value="InterPro"/>
</dbReference>
<accession>A0A3N0EAI1</accession>
<dbReference type="EMBL" id="RJMB01000009">
    <property type="protein sequence ID" value="RNL84872.1"/>
    <property type="molecule type" value="Genomic_DNA"/>
</dbReference>
<comment type="caution">
    <text evidence="2">The sequence shown here is derived from an EMBL/GenBank/DDBJ whole genome shotgun (WGS) entry which is preliminary data.</text>
</comment>
<dbReference type="InterPro" id="IPR011856">
    <property type="entry name" value="tRNA_endonuc-like_dom_sf"/>
</dbReference>
<protein>
    <submittedName>
        <fullName evidence="2">Restriction endonuclease</fullName>
    </submittedName>
</protein>
<dbReference type="PANTHER" id="PTHR30015:SF6">
    <property type="entry name" value="SLL1429 PROTEIN"/>
    <property type="match status" value="1"/>
</dbReference>
<organism evidence="2 3">
    <name type="scientific">Halostreptopolyspora alba</name>
    <dbReference type="NCBI Taxonomy" id="2487137"/>
    <lineage>
        <taxon>Bacteria</taxon>
        <taxon>Bacillati</taxon>
        <taxon>Actinomycetota</taxon>
        <taxon>Actinomycetes</taxon>
        <taxon>Streptosporangiales</taxon>
        <taxon>Nocardiopsidaceae</taxon>
        <taxon>Halostreptopolyspora</taxon>
    </lineage>
</organism>
<feature type="domain" description="Restriction endonuclease type IV Mrr" evidence="1">
    <location>
        <begin position="24"/>
        <end position="134"/>
    </location>
</feature>
<dbReference type="InterPro" id="IPR052906">
    <property type="entry name" value="Type_IV_Methyl-Rstrct_Enzyme"/>
</dbReference>
<dbReference type="AlphaFoldDB" id="A0A3N0EAI1"/>
<keyword evidence="2" id="KW-0378">Hydrolase</keyword>
<evidence type="ECO:0000313" key="2">
    <source>
        <dbReference type="EMBL" id="RNL84872.1"/>
    </source>
</evidence>
<dbReference type="GO" id="GO:0015666">
    <property type="term" value="F:restriction endodeoxyribonuclease activity"/>
    <property type="evidence" value="ECO:0007669"/>
    <property type="project" value="TreeGrafter"/>
</dbReference>
<dbReference type="Pfam" id="PF04471">
    <property type="entry name" value="Mrr_cat"/>
    <property type="match status" value="1"/>
</dbReference>
<dbReference type="Gene3D" id="3.40.1350.10">
    <property type="match status" value="1"/>
</dbReference>
<keyword evidence="2" id="KW-0255">Endonuclease</keyword>
<evidence type="ECO:0000313" key="3">
    <source>
        <dbReference type="Proteomes" id="UP000269198"/>
    </source>
</evidence>
<dbReference type="SUPFAM" id="SSF52980">
    <property type="entry name" value="Restriction endonuclease-like"/>
    <property type="match status" value="1"/>
</dbReference>
<name>A0A3N0EAI1_9ACTN</name>
<dbReference type="GO" id="GO:0003677">
    <property type="term" value="F:DNA binding"/>
    <property type="evidence" value="ECO:0007669"/>
    <property type="project" value="InterPro"/>
</dbReference>
<dbReference type="Proteomes" id="UP000269198">
    <property type="component" value="Unassembled WGS sequence"/>
</dbReference>
<reference evidence="2 3" key="1">
    <citation type="submission" date="2018-11" db="EMBL/GenBank/DDBJ databases">
        <title>The genome draft of YIM 96095.</title>
        <authorList>
            <person name="Tang S.-K."/>
            <person name="Chunyu W.-X."/>
            <person name="Feng Y.-Z."/>
        </authorList>
    </citation>
    <scope>NUCLEOTIDE SEQUENCE [LARGE SCALE GENOMIC DNA]</scope>
    <source>
        <strain evidence="2 3">YIM 96095</strain>
    </source>
</reference>
<dbReference type="PANTHER" id="PTHR30015">
    <property type="entry name" value="MRR RESTRICTION SYSTEM PROTEIN"/>
    <property type="match status" value="1"/>
</dbReference>
<keyword evidence="2" id="KW-0540">Nuclease</keyword>
<dbReference type="InterPro" id="IPR011335">
    <property type="entry name" value="Restrct_endonuc-II-like"/>
</dbReference>
<gene>
    <name evidence="2" type="ORF">EFW17_10575</name>
</gene>